<sequence length="674" mass="75331">MVVHDQAMAHPRDDSLEQACEENNKSLDSNPFGEVFNPFTESAHVQEVPDTDPATVDQLWKIVSKVLESERQLTMAGTTPISKRAPDDFEDFKTSHGITVVDSGVFSQLQISSPNTNIIPSININDVCMIGSNKDLVRNLLNKNYDIDASDFRAFITEYLFKQPIDETGTYGMPQRVIDYEADATKRPTRVTKDDKLKWYAPPVLHSHTNHPESGKSNARGASRTQSRTVPSRPAKTSTGTHAKGNGSIQPSTLLTPNAIPPQLSREWHVQPYIFYAFTKNIFSGNSTGNFDFLPHLRKTLYPYLTVQVVPDTPNSLHEDFHNYKQPLLFGIEALYNRWFLADYHKKLQKEVQQPPQHQQHNGNSAGAAAPSNRDSGPAATSEDSSKFLLHFVILVSPKEWRLVEIKPQDASSPSAAAGAWSGVVVERCQAGATTDSVGLDCLNKAVRKIHEWGSSTYLEACKRDIKAIYKMKGGDPEFVSPEKARADDMPEELTQDQRVWNLEKELSEQENGRTCCVWYGSGVRHSAKAVRNKIPPHACTPVRSLNGPENACPDPVLLVTQLFGRLIDFLSRADNADAAKELFWNAVSSLSSPDAERERFWIAVGDCGVHHSYNASLDTLARRHGTERDQLDISRSRRIYRRKSYHVYPPSSAVHEPLTRLGGGEPTSTFHYR</sequence>
<dbReference type="AlphaFoldDB" id="A0A6A6II51"/>
<evidence type="ECO:0000313" key="2">
    <source>
        <dbReference type="EMBL" id="KAF2250091.1"/>
    </source>
</evidence>
<evidence type="ECO:0000313" key="3">
    <source>
        <dbReference type="Proteomes" id="UP000800094"/>
    </source>
</evidence>
<name>A0A6A6II51_9PLEO</name>
<organism evidence="2 3">
    <name type="scientific">Trematosphaeria pertusa</name>
    <dbReference type="NCBI Taxonomy" id="390896"/>
    <lineage>
        <taxon>Eukaryota</taxon>
        <taxon>Fungi</taxon>
        <taxon>Dikarya</taxon>
        <taxon>Ascomycota</taxon>
        <taxon>Pezizomycotina</taxon>
        <taxon>Dothideomycetes</taxon>
        <taxon>Pleosporomycetidae</taxon>
        <taxon>Pleosporales</taxon>
        <taxon>Massarineae</taxon>
        <taxon>Trematosphaeriaceae</taxon>
        <taxon>Trematosphaeria</taxon>
    </lineage>
</organism>
<accession>A0A6A6II51</accession>
<dbReference type="RefSeq" id="XP_033685095.1">
    <property type="nucleotide sequence ID" value="XM_033826779.1"/>
</dbReference>
<proteinExistence type="predicted"/>
<keyword evidence="3" id="KW-1185">Reference proteome</keyword>
<evidence type="ECO:0000256" key="1">
    <source>
        <dbReference type="SAM" id="MobiDB-lite"/>
    </source>
</evidence>
<dbReference type="EMBL" id="ML987194">
    <property type="protein sequence ID" value="KAF2250091.1"/>
    <property type="molecule type" value="Genomic_DNA"/>
</dbReference>
<reference evidence="2" key="1">
    <citation type="journal article" date="2020" name="Stud. Mycol.">
        <title>101 Dothideomycetes genomes: a test case for predicting lifestyles and emergence of pathogens.</title>
        <authorList>
            <person name="Haridas S."/>
            <person name="Albert R."/>
            <person name="Binder M."/>
            <person name="Bloem J."/>
            <person name="Labutti K."/>
            <person name="Salamov A."/>
            <person name="Andreopoulos B."/>
            <person name="Baker S."/>
            <person name="Barry K."/>
            <person name="Bills G."/>
            <person name="Bluhm B."/>
            <person name="Cannon C."/>
            <person name="Castanera R."/>
            <person name="Culley D."/>
            <person name="Daum C."/>
            <person name="Ezra D."/>
            <person name="Gonzalez J."/>
            <person name="Henrissat B."/>
            <person name="Kuo A."/>
            <person name="Liang C."/>
            <person name="Lipzen A."/>
            <person name="Lutzoni F."/>
            <person name="Magnuson J."/>
            <person name="Mondo S."/>
            <person name="Nolan M."/>
            <person name="Ohm R."/>
            <person name="Pangilinan J."/>
            <person name="Park H.-J."/>
            <person name="Ramirez L."/>
            <person name="Alfaro M."/>
            <person name="Sun H."/>
            <person name="Tritt A."/>
            <person name="Yoshinaga Y."/>
            <person name="Zwiers L.-H."/>
            <person name="Turgeon B."/>
            <person name="Goodwin S."/>
            <person name="Spatafora J."/>
            <person name="Crous P."/>
            <person name="Grigoriev I."/>
        </authorList>
    </citation>
    <scope>NUCLEOTIDE SEQUENCE</scope>
    <source>
        <strain evidence="2">CBS 122368</strain>
    </source>
</reference>
<dbReference type="GeneID" id="54580109"/>
<feature type="compositionally biased region" description="Low complexity" evidence="1">
    <location>
        <begin position="353"/>
        <end position="373"/>
    </location>
</feature>
<protein>
    <submittedName>
        <fullName evidence="2">Uncharacterized protein</fullName>
    </submittedName>
</protein>
<gene>
    <name evidence="2" type="ORF">BU26DRAFT_504484</name>
</gene>
<feature type="region of interest" description="Disordered" evidence="1">
    <location>
        <begin position="350"/>
        <end position="382"/>
    </location>
</feature>
<feature type="compositionally biased region" description="Polar residues" evidence="1">
    <location>
        <begin position="223"/>
        <end position="255"/>
    </location>
</feature>
<feature type="region of interest" description="Disordered" evidence="1">
    <location>
        <begin position="202"/>
        <end position="255"/>
    </location>
</feature>
<dbReference type="Proteomes" id="UP000800094">
    <property type="component" value="Unassembled WGS sequence"/>
</dbReference>